<dbReference type="GO" id="GO:0016853">
    <property type="term" value="F:isomerase activity"/>
    <property type="evidence" value="ECO:0007669"/>
    <property type="project" value="UniProtKB-KW"/>
</dbReference>
<evidence type="ECO:0000313" key="5">
    <source>
        <dbReference type="Proteomes" id="UP001152797"/>
    </source>
</evidence>
<evidence type="ECO:0000313" key="3">
    <source>
        <dbReference type="EMBL" id="CAL1168514.1"/>
    </source>
</evidence>
<keyword evidence="1" id="KW-1133">Transmembrane helix</keyword>
<evidence type="ECO:0000313" key="2">
    <source>
        <dbReference type="EMBL" id="CAI4015139.1"/>
    </source>
</evidence>
<dbReference type="EMBL" id="CAMXCT020006516">
    <property type="protein sequence ID" value="CAL1168514.1"/>
    <property type="molecule type" value="Genomic_DNA"/>
</dbReference>
<keyword evidence="1" id="KW-0472">Membrane</keyword>
<keyword evidence="1" id="KW-0812">Transmembrane</keyword>
<evidence type="ECO:0000256" key="1">
    <source>
        <dbReference type="SAM" id="Phobius"/>
    </source>
</evidence>
<comment type="caution">
    <text evidence="2">The sequence shown here is derived from an EMBL/GenBank/DDBJ whole genome shotgun (WGS) entry which is preliminary data.</text>
</comment>
<sequence>MAEHMQLATEEGQEMLLEEIPESPSAKPRHWYLAGAGLALLVVLGVAAKVVYRSPETLLQSKNFDINTVQEWEQIPGIDQVVEHAKTLELKQPLRNLNDLFYQSQPEELPWIRTECVIDVVQGAAYLGQAVVFLYKAIKYDGIRCPDNSPAGCAASIAGFITSVTWIASYLSFAANACGAAVNSGALCAGDWTALMANFGEMATVGAAVKEDCDFNKDWLALLKITGTDDAGPGWKTFVPAGAMPTVETVQKVDALRTADRNRAFDLTQCVVADVTNAAAYIVRAILQIRSAASACPEPKSLAVSDCWDKGSQKALCAADISDMVAAVTNGPAAGIATTSDCADMPDPLEEEKHLPMEMLLEEIPESPSAKPRHWYLAGAGLALLVVLGVAAKVVYRSPETLLQSKNFDINTVQEWEQIPGIDQVVEHAKTLELKQPLRNLNDLFYESQPEELPWIRTECVIDVVQGAAYLGQAVVFLYKAIKYDGIRCPDNSPAGCAASIAGFITSVTWIASYLSFAANACGAAVNSGALCAGDWTALMANFGEMATVGAAVKEDCDFNKDWLALLKITGTDDAGPGWKTFVPAGAMPTVETVQKVDALRTADRNRAFDLTQCVVADVTNAAAYIVRAILQIRSAASACPEPKACAINIMNIISSFAWISQFTSLAVSDCWDKGSQKALCAADISDMVAAVTNGPAAGIATTSDCADMPDPLEEEKHLPMEMLLEEIPESPSAKPRHWYLAGAGLALLVVLGVAAKVVYRSPETLLQSKNFDINTVQEWEQIPGIDQVVEHAKTLELKQPLRNLNDLFYESQPEELPWIRTECVIDVVQGAAYLGQAVVFLYKAIKYDGIRCPDNSPAGCAASIAGFITSVTWIASYLSFAANACGAAVNSGALCAGDWTALMANFGEMATVGAAVKEDCDFNKDWLALLKITGTDDAGPGWKTFVPAGAMPTVETVQKVDALRTADRNRAFDLTQCVVADVTNAAAYIVRAILQIRSAASACPEPKACAINIMNIISSFAWISQFTSLAVSDCWDKGSQKALCAADISDMVAAVTNGPAAGIATTSDCADMPDPLEEEKHLPMEMLLEEIPESPSAKPRHWYLAGAGLALLVVLGVAAKVVYRSPETLLQSKNFDINTVQEWEQIPGIDQVVEHAKTLELKQPLRNLNDLFYESQPEELPWIRTECVIDVVQGAAYLGQAVVFLYKAIKYDGIRCPDNSPAGCAASIAGFITSVTWIASYLSFAANACGAAVNSGALCAGDWTALMANFGEMATVGAAVKEDCDFNKDWLALLKITGTDDAGPGWKTFVPAGAMPTVETVQKVDALRTADRNRAFDLTQCVVADVTNAAAYIVRAILQIRSAASACPEPKACAINIMNIISSFAWISQFTSLAVSDCWDKGSQKALCAADISDMVAAVTNGPAAGIATTSDCADMPDPLEEEKHLPMD</sequence>
<dbReference type="EMBL" id="CAMXCT030006516">
    <property type="protein sequence ID" value="CAL4802451.1"/>
    <property type="molecule type" value="Genomic_DNA"/>
</dbReference>
<keyword evidence="5" id="KW-1185">Reference proteome</keyword>
<dbReference type="Proteomes" id="UP001152797">
    <property type="component" value="Unassembled WGS sequence"/>
</dbReference>
<feature type="transmembrane region" description="Helical" evidence="1">
    <location>
        <begin position="31"/>
        <end position="52"/>
    </location>
</feature>
<reference evidence="3" key="2">
    <citation type="submission" date="2024-04" db="EMBL/GenBank/DDBJ databases">
        <authorList>
            <person name="Chen Y."/>
            <person name="Shah S."/>
            <person name="Dougan E. K."/>
            <person name="Thang M."/>
            <person name="Chan C."/>
        </authorList>
    </citation>
    <scope>NUCLEOTIDE SEQUENCE [LARGE SCALE GENOMIC DNA]</scope>
</reference>
<accession>A0A9P1DT91</accession>
<evidence type="ECO:0000313" key="4">
    <source>
        <dbReference type="EMBL" id="CAL4802451.1"/>
    </source>
</evidence>
<name>A0A9P1DT91_9DINO</name>
<protein>
    <submittedName>
        <fullName evidence="4">Peptidyl-prolyl cis-trans isomerase G</fullName>
    </submittedName>
</protein>
<reference evidence="2" key="1">
    <citation type="submission" date="2022-10" db="EMBL/GenBank/DDBJ databases">
        <authorList>
            <person name="Chen Y."/>
            <person name="Dougan E. K."/>
            <person name="Chan C."/>
            <person name="Rhodes N."/>
            <person name="Thang M."/>
        </authorList>
    </citation>
    <scope>NUCLEOTIDE SEQUENCE</scope>
</reference>
<dbReference type="EMBL" id="CAMXCT010006516">
    <property type="protein sequence ID" value="CAI4015139.1"/>
    <property type="molecule type" value="Genomic_DNA"/>
</dbReference>
<keyword evidence="4" id="KW-0413">Isomerase</keyword>
<gene>
    <name evidence="2" type="ORF">C1SCF055_LOCUS39986</name>
</gene>
<proteinExistence type="predicted"/>
<organism evidence="2">
    <name type="scientific">Cladocopium goreaui</name>
    <dbReference type="NCBI Taxonomy" id="2562237"/>
    <lineage>
        <taxon>Eukaryota</taxon>
        <taxon>Sar</taxon>
        <taxon>Alveolata</taxon>
        <taxon>Dinophyceae</taxon>
        <taxon>Suessiales</taxon>
        <taxon>Symbiodiniaceae</taxon>
        <taxon>Cladocopium</taxon>
    </lineage>
</organism>